<feature type="region of interest" description="Disordered" evidence="1">
    <location>
        <begin position="361"/>
        <end position="380"/>
    </location>
</feature>
<gene>
    <name evidence="2" type="ORF">LTR36_010775</name>
</gene>
<proteinExistence type="predicted"/>
<dbReference type="EMBL" id="JAVFHQ010000009">
    <property type="protein sequence ID" value="KAK4548055.1"/>
    <property type="molecule type" value="Genomic_DNA"/>
</dbReference>
<evidence type="ECO:0000256" key="1">
    <source>
        <dbReference type="SAM" id="MobiDB-lite"/>
    </source>
</evidence>
<name>A0AAV9JU04_9PEZI</name>
<reference evidence="2 3" key="1">
    <citation type="submission" date="2021-11" db="EMBL/GenBank/DDBJ databases">
        <title>Black yeast isolated from Biological Soil Crust.</title>
        <authorList>
            <person name="Kurbessoian T."/>
        </authorList>
    </citation>
    <scope>NUCLEOTIDE SEQUENCE [LARGE SCALE GENOMIC DNA]</scope>
    <source>
        <strain evidence="2 3">CCFEE 5522</strain>
    </source>
</reference>
<feature type="region of interest" description="Disordered" evidence="1">
    <location>
        <begin position="421"/>
        <end position="481"/>
    </location>
</feature>
<organism evidence="2 3">
    <name type="scientific">Oleoguttula mirabilis</name>
    <dbReference type="NCBI Taxonomy" id="1507867"/>
    <lineage>
        <taxon>Eukaryota</taxon>
        <taxon>Fungi</taxon>
        <taxon>Dikarya</taxon>
        <taxon>Ascomycota</taxon>
        <taxon>Pezizomycotina</taxon>
        <taxon>Dothideomycetes</taxon>
        <taxon>Dothideomycetidae</taxon>
        <taxon>Mycosphaerellales</taxon>
        <taxon>Teratosphaeriaceae</taxon>
        <taxon>Oleoguttula</taxon>
    </lineage>
</organism>
<evidence type="ECO:0000313" key="3">
    <source>
        <dbReference type="Proteomes" id="UP001324427"/>
    </source>
</evidence>
<protein>
    <submittedName>
        <fullName evidence="2">Uncharacterized protein</fullName>
    </submittedName>
</protein>
<evidence type="ECO:0000313" key="2">
    <source>
        <dbReference type="EMBL" id="KAK4548055.1"/>
    </source>
</evidence>
<feature type="compositionally biased region" description="Polar residues" evidence="1">
    <location>
        <begin position="450"/>
        <end position="462"/>
    </location>
</feature>
<dbReference type="Proteomes" id="UP001324427">
    <property type="component" value="Unassembled WGS sequence"/>
</dbReference>
<sequence>MSMPSPPLTESQMRDKLLVVRFLNAHLAHGGIEQHSYDMLYRMIMMISSLGRDLHTVSHSIIADVSLVRKMEWYARCVLEGCEVFRKQFEKRLRDAQSAAAQLPDIVGVEREVLGGNLHSWRSGLRTVYLPTANDARLFRHMANHFDDAVYRDFLHFHRRRPENATWCLNEQLTAIQQAIERVHGLCIAGDNIVQRLDRRHDHASRRLDRWLRTQIDPIIMMQPIDFESTAILSTPRTEGPPQLPPLSFQQRTAPQERLAPLGAEDSARHPISNRSFSAVEEQVAHRGHFRNATFAETGYTADPSTGIGLGIAQPHPRHPQRGMPLDVLRQASVGDVPRVFTGSFSELESDMFDLKLHKVKTPEDQPGSPLVPSSPGDGPVVRDFADATRTPSMCPSPVTLLQRREALVSRDVQWESREVNGEMVRSRRPSEKIQRSLTIDDPSGGLQAWLSQHSPVEQSLPETPGSAIRRGSMRQRDNTL</sequence>
<feature type="compositionally biased region" description="Basic and acidic residues" evidence="1">
    <location>
        <begin position="421"/>
        <end position="435"/>
    </location>
</feature>
<feature type="region of interest" description="Disordered" evidence="1">
    <location>
        <begin position="234"/>
        <end position="255"/>
    </location>
</feature>
<keyword evidence="3" id="KW-1185">Reference proteome</keyword>
<comment type="caution">
    <text evidence="2">The sequence shown here is derived from an EMBL/GenBank/DDBJ whole genome shotgun (WGS) entry which is preliminary data.</text>
</comment>
<dbReference type="AlphaFoldDB" id="A0AAV9JU04"/>
<accession>A0AAV9JU04</accession>